<protein>
    <submittedName>
        <fullName evidence="1">2-C-methyl-D-erythritol 4-phosphate cytidylyltransferase-like protein</fullName>
    </submittedName>
</protein>
<name>A0ABQ0FW64_APOSI</name>
<evidence type="ECO:0000313" key="1">
    <source>
        <dbReference type="EMBL" id="GAB1303488.1"/>
    </source>
</evidence>
<comment type="caution">
    <text evidence="1">The sequence shown here is derived from an EMBL/GenBank/DDBJ whole genome shotgun (WGS) entry which is preliminary data.</text>
</comment>
<organism evidence="1 2">
    <name type="scientific">Apodemus speciosus</name>
    <name type="common">Large Japanese field mouse</name>
    <dbReference type="NCBI Taxonomy" id="105296"/>
    <lineage>
        <taxon>Eukaryota</taxon>
        <taxon>Metazoa</taxon>
        <taxon>Chordata</taxon>
        <taxon>Craniata</taxon>
        <taxon>Vertebrata</taxon>
        <taxon>Euteleostomi</taxon>
        <taxon>Mammalia</taxon>
        <taxon>Eutheria</taxon>
        <taxon>Euarchontoglires</taxon>
        <taxon>Glires</taxon>
        <taxon>Rodentia</taxon>
        <taxon>Myomorpha</taxon>
        <taxon>Muroidea</taxon>
        <taxon>Muridae</taxon>
        <taxon>Murinae</taxon>
        <taxon>Apodemus</taxon>
    </lineage>
</organism>
<evidence type="ECO:0000313" key="2">
    <source>
        <dbReference type="Proteomes" id="UP001623349"/>
    </source>
</evidence>
<accession>A0ABQ0FW64</accession>
<gene>
    <name evidence="1" type="ORF">APTSU1_001876400</name>
</gene>
<dbReference type="Gene3D" id="3.90.550.10">
    <property type="entry name" value="Spore Coat Polysaccharide Biosynthesis Protein SpsA, Chain A"/>
    <property type="match status" value="1"/>
</dbReference>
<dbReference type="InterPro" id="IPR029044">
    <property type="entry name" value="Nucleotide-diphossugar_trans"/>
</dbReference>
<sequence>MAAGAIRPLVSTVVSPSADGHLDHSLDRAKHRASEMPQAFLFDVIYEAYQQIIWKT</sequence>
<dbReference type="PANTHER" id="PTHR43015:SF1">
    <property type="entry name" value="D-RIBITOL-5-PHOSPHATE CYTIDYLYLTRANSFERASE"/>
    <property type="match status" value="1"/>
</dbReference>
<dbReference type="EMBL" id="BAAFST010000804">
    <property type="protein sequence ID" value="GAB1303488.1"/>
    <property type="molecule type" value="Genomic_DNA"/>
</dbReference>
<dbReference type="Proteomes" id="UP001623349">
    <property type="component" value="Unassembled WGS sequence"/>
</dbReference>
<keyword evidence="2" id="KW-1185">Reference proteome</keyword>
<proteinExistence type="predicted"/>
<reference evidence="1 2" key="1">
    <citation type="submission" date="2024-08" db="EMBL/GenBank/DDBJ databases">
        <title>The draft genome of Apodemus speciosus.</title>
        <authorList>
            <person name="Nabeshima K."/>
            <person name="Suzuki S."/>
            <person name="Onuma M."/>
        </authorList>
    </citation>
    <scope>NUCLEOTIDE SEQUENCE [LARGE SCALE GENOMIC DNA]</scope>
    <source>
        <strain evidence="1">IB14-021</strain>
    </source>
</reference>
<dbReference type="PANTHER" id="PTHR43015">
    <property type="entry name" value="D-RIBITOL-5-PHOSPHATE CYTIDYLYLTRANSFERASE"/>
    <property type="match status" value="1"/>
</dbReference>